<dbReference type="InterPro" id="IPR012674">
    <property type="entry name" value="Calycin"/>
</dbReference>
<keyword evidence="2" id="KW-0732">Signal</keyword>
<dbReference type="GO" id="GO:0005737">
    <property type="term" value="C:cytoplasm"/>
    <property type="evidence" value="ECO:0007669"/>
    <property type="project" value="TreeGrafter"/>
</dbReference>
<name>A0AAN9A1J9_HALRR</name>
<sequence>MPKLLFIAPILVAVTGICIVRGVPQGQPNDLEELGILSFDTNPPISPQCPQKRTIPHFRTDSYMGRWYELERFESPLQRGDCATADFFLGINGTFNIETTEFRGGKPTRRVGLAVPASDTCDGRFIVTLPDIPEGDESPNYNVITTDYRNYAVVYTCTAIGASSKLEFAWIMARRPSLPEKFLVLLKNWLRNIDIDTSSFRKTNQASCPRFSPKRIS</sequence>
<evidence type="ECO:0000256" key="2">
    <source>
        <dbReference type="SAM" id="SignalP"/>
    </source>
</evidence>
<protein>
    <recommendedName>
        <fullName evidence="3">Lipocalin/cytosolic fatty-acid binding domain-containing protein</fullName>
    </recommendedName>
</protein>
<comment type="caution">
    <text evidence="4">The sequence shown here is derived from an EMBL/GenBank/DDBJ whole genome shotgun (WGS) entry which is preliminary data.</text>
</comment>
<reference evidence="4 5" key="1">
    <citation type="submission" date="2023-11" db="EMBL/GenBank/DDBJ databases">
        <title>Halocaridina rubra genome assembly.</title>
        <authorList>
            <person name="Smith C."/>
        </authorList>
    </citation>
    <scope>NUCLEOTIDE SEQUENCE [LARGE SCALE GENOMIC DNA]</scope>
    <source>
        <strain evidence="4">EP-1</strain>
        <tissue evidence="4">Whole</tissue>
    </source>
</reference>
<evidence type="ECO:0000256" key="1">
    <source>
        <dbReference type="ARBA" id="ARBA00023157"/>
    </source>
</evidence>
<dbReference type="Proteomes" id="UP001381693">
    <property type="component" value="Unassembled WGS sequence"/>
</dbReference>
<dbReference type="InterPro" id="IPR003057">
    <property type="entry name" value="Invtbrt_color"/>
</dbReference>
<dbReference type="Gene3D" id="2.40.128.20">
    <property type="match status" value="1"/>
</dbReference>
<dbReference type="PANTHER" id="PTHR10612:SF62">
    <property type="entry name" value="LIPOCALIN_CYTOSOLIC FATTY-ACID BINDING DOMAIN-CONTAINING PROTEIN"/>
    <property type="match status" value="1"/>
</dbReference>
<feature type="domain" description="Lipocalin/cytosolic fatty-acid binding" evidence="3">
    <location>
        <begin position="65"/>
        <end position="205"/>
    </location>
</feature>
<accession>A0AAN9A1J9</accession>
<dbReference type="PRINTS" id="PR01273">
    <property type="entry name" value="INVTBRTCOLOR"/>
</dbReference>
<evidence type="ECO:0000313" key="4">
    <source>
        <dbReference type="EMBL" id="KAK7068935.1"/>
    </source>
</evidence>
<dbReference type="Pfam" id="PF00061">
    <property type="entry name" value="Lipocalin"/>
    <property type="match status" value="1"/>
</dbReference>
<feature type="chain" id="PRO_5042891000" description="Lipocalin/cytosolic fatty-acid binding domain-containing protein" evidence="2">
    <location>
        <begin position="23"/>
        <end position="217"/>
    </location>
</feature>
<dbReference type="GO" id="GO:0000302">
    <property type="term" value="P:response to reactive oxygen species"/>
    <property type="evidence" value="ECO:0007669"/>
    <property type="project" value="TreeGrafter"/>
</dbReference>
<keyword evidence="5" id="KW-1185">Reference proteome</keyword>
<organism evidence="4 5">
    <name type="scientific">Halocaridina rubra</name>
    <name type="common">Hawaiian red shrimp</name>
    <dbReference type="NCBI Taxonomy" id="373956"/>
    <lineage>
        <taxon>Eukaryota</taxon>
        <taxon>Metazoa</taxon>
        <taxon>Ecdysozoa</taxon>
        <taxon>Arthropoda</taxon>
        <taxon>Crustacea</taxon>
        <taxon>Multicrustacea</taxon>
        <taxon>Malacostraca</taxon>
        <taxon>Eumalacostraca</taxon>
        <taxon>Eucarida</taxon>
        <taxon>Decapoda</taxon>
        <taxon>Pleocyemata</taxon>
        <taxon>Caridea</taxon>
        <taxon>Atyoidea</taxon>
        <taxon>Atyidae</taxon>
        <taxon>Halocaridina</taxon>
    </lineage>
</organism>
<dbReference type="GO" id="GO:0031409">
    <property type="term" value="F:pigment binding"/>
    <property type="evidence" value="ECO:0007669"/>
    <property type="project" value="InterPro"/>
</dbReference>
<dbReference type="EMBL" id="JAXCGZ010017075">
    <property type="protein sequence ID" value="KAK7068935.1"/>
    <property type="molecule type" value="Genomic_DNA"/>
</dbReference>
<evidence type="ECO:0000259" key="3">
    <source>
        <dbReference type="Pfam" id="PF00061"/>
    </source>
</evidence>
<gene>
    <name evidence="4" type="ORF">SK128_008287</name>
</gene>
<dbReference type="SUPFAM" id="SSF50814">
    <property type="entry name" value="Lipocalins"/>
    <property type="match status" value="1"/>
</dbReference>
<feature type="signal peptide" evidence="2">
    <location>
        <begin position="1"/>
        <end position="22"/>
    </location>
</feature>
<keyword evidence="1" id="KW-1015">Disulfide bond</keyword>
<proteinExistence type="predicted"/>
<dbReference type="GO" id="GO:0006629">
    <property type="term" value="P:lipid metabolic process"/>
    <property type="evidence" value="ECO:0007669"/>
    <property type="project" value="TreeGrafter"/>
</dbReference>
<dbReference type="InterPro" id="IPR000566">
    <property type="entry name" value="Lipocln_cytosolic_FA-bd_dom"/>
</dbReference>
<dbReference type="AlphaFoldDB" id="A0AAN9A1J9"/>
<dbReference type="PANTHER" id="PTHR10612">
    <property type="entry name" value="APOLIPOPROTEIN D"/>
    <property type="match status" value="1"/>
</dbReference>
<evidence type="ECO:0000313" key="5">
    <source>
        <dbReference type="Proteomes" id="UP001381693"/>
    </source>
</evidence>